<dbReference type="InterPro" id="IPR027417">
    <property type="entry name" value="P-loop_NTPase"/>
</dbReference>
<feature type="region of interest" description="Disordered" evidence="5">
    <location>
        <begin position="1"/>
        <end position="22"/>
    </location>
</feature>
<evidence type="ECO:0000256" key="4">
    <source>
        <dbReference type="ARBA" id="ARBA00022840"/>
    </source>
</evidence>
<dbReference type="SUPFAM" id="SSF52540">
    <property type="entry name" value="P-loop containing nucleoside triphosphate hydrolases"/>
    <property type="match status" value="1"/>
</dbReference>
<dbReference type="PANTHER" id="PTHR43335">
    <property type="entry name" value="ABC TRANSPORTER, ATP-BINDING PROTEIN"/>
    <property type="match status" value="1"/>
</dbReference>
<evidence type="ECO:0000259" key="6">
    <source>
        <dbReference type="PROSITE" id="PS50893"/>
    </source>
</evidence>
<name>A0A6J4VJ01_9BACT</name>
<dbReference type="Gene3D" id="3.40.50.300">
    <property type="entry name" value="P-loop containing nucleotide triphosphate hydrolases"/>
    <property type="match status" value="1"/>
</dbReference>
<sequence>MSSPARPTWTPRAAGSAAAPTVAATTEPVVHAHSQPLPGFLPGREPSVTVEHVSKWYGDVVAVSDVSFGVAPGVTGLLGPNGAGKSTLLKMIAGLLAPSAGKVQILGQAARGRPETYRRLGLVPEQEQLYPHLTAREFVRLNAILQKLPDVDAATDRAIATVEMTDAAGRRLGGFSKGMRQRIKVAAALVHDPDVLLMDEPLNGTDPIQRAGLIALIKRLGSAGKTILVSSHVLVEVERFAENIVVIVNGKLAAAGDYRAIRDKMDERDHAVNIRADQPRRLAAALIAEPSTRSVRLDGDSRLVAETNDARAFYRAVPLVARREGVRLLELQAADESLTAVFAYLVER</sequence>
<proteinExistence type="inferred from homology"/>
<dbReference type="InterPro" id="IPR003593">
    <property type="entry name" value="AAA+_ATPase"/>
</dbReference>
<dbReference type="PROSITE" id="PS00211">
    <property type="entry name" value="ABC_TRANSPORTER_1"/>
    <property type="match status" value="1"/>
</dbReference>
<accession>A0A6J4VJ01</accession>
<dbReference type="GO" id="GO:0005524">
    <property type="term" value="F:ATP binding"/>
    <property type="evidence" value="ECO:0007669"/>
    <property type="project" value="UniProtKB-KW"/>
</dbReference>
<dbReference type="CDD" id="cd03230">
    <property type="entry name" value="ABC_DR_subfamily_A"/>
    <property type="match status" value="1"/>
</dbReference>
<dbReference type="AlphaFoldDB" id="A0A6J4VJ01"/>
<dbReference type="Pfam" id="PF00005">
    <property type="entry name" value="ABC_tran"/>
    <property type="match status" value="1"/>
</dbReference>
<dbReference type="EMBL" id="CADCWL010000205">
    <property type="protein sequence ID" value="CAA9578675.1"/>
    <property type="molecule type" value="Genomic_DNA"/>
</dbReference>
<keyword evidence="4 7" id="KW-0067">ATP-binding</keyword>
<feature type="compositionally biased region" description="Low complexity" evidence="5">
    <location>
        <begin position="8"/>
        <end position="22"/>
    </location>
</feature>
<keyword evidence="2" id="KW-0813">Transport</keyword>
<keyword evidence="3" id="KW-0547">Nucleotide-binding</keyword>
<evidence type="ECO:0000256" key="1">
    <source>
        <dbReference type="ARBA" id="ARBA00005417"/>
    </source>
</evidence>
<dbReference type="InterPro" id="IPR017871">
    <property type="entry name" value="ABC_transporter-like_CS"/>
</dbReference>
<evidence type="ECO:0000256" key="2">
    <source>
        <dbReference type="ARBA" id="ARBA00022448"/>
    </source>
</evidence>
<dbReference type="GO" id="GO:0016887">
    <property type="term" value="F:ATP hydrolysis activity"/>
    <property type="evidence" value="ECO:0007669"/>
    <property type="project" value="InterPro"/>
</dbReference>
<gene>
    <name evidence="7" type="ORF">AVDCRST_MAG19-3759</name>
</gene>
<evidence type="ECO:0000256" key="3">
    <source>
        <dbReference type="ARBA" id="ARBA00022741"/>
    </source>
</evidence>
<reference evidence="7" key="1">
    <citation type="submission" date="2020-02" db="EMBL/GenBank/DDBJ databases">
        <authorList>
            <person name="Meier V. D."/>
        </authorList>
    </citation>
    <scope>NUCLEOTIDE SEQUENCE</scope>
    <source>
        <strain evidence="7">AVDCRST_MAG19</strain>
    </source>
</reference>
<feature type="domain" description="ABC transporter" evidence="6">
    <location>
        <begin position="48"/>
        <end position="274"/>
    </location>
</feature>
<evidence type="ECO:0000256" key="5">
    <source>
        <dbReference type="SAM" id="MobiDB-lite"/>
    </source>
</evidence>
<protein>
    <submittedName>
        <fullName evidence="7">Efflux ABC transporter, ATP-binding protein</fullName>
    </submittedName>
</protein>
<dbReference type="PROSITE" id="PS50893">
    <property type="entry name" value="ABC_TRANSPORTER_2"/>
    <property type="match status" value="1"/>
</dbReference>
<dbReference type="InterPro" id="IPR003439">
    <property type="entry name" value="ABC_transporter-like_ATP-bd"/>
</dbReference>
<dbReference type="SMART" id="SM00382">
    <property type="entry name" value="AAA"/>
    <property type="match status" value="1"/>
</dbReference>
<organism evidence="7">
    <name type="scientific">uncultured Thermomicrobiales bacterium</name>
    <dbReference type="NCBI Taxonomy" id="1645740"/>
    <lineage>
        <taxon>Bacteria</taxon>
        <taxon>Pseudomonadati</taxon>
        <taxon>Thermomicrobiota</taxon>
        <taxon>Thermomicrobia</taxon>
        <taxon>Thermomicrobiales</taxon>
        <taxon>environmental samples</taxon>
    </lineage>
</organism>
<evidence type="ECO:0000313" key="7">
    <source>
        <dbReference type="EMBL" id="CAA9578675.1"/>
    </source>
</evidence>
<dbReference type="PANTHER" id="PTHR43335:SF11">
    <property type="entry name" value="ABC TRANSPORTER RELATED"/>
    <property type="match status" value="1"/>
</dbReference>
<comment type="similarity">
    <text evidence="1">Belongs to the ABC transporter superfamily.</text>
</comment>